<dbReference type="GO" id="GO:0003677">
    <property type="term" value="F:DNA binding"/>
    <property type="evidence" value="ECO:0007669"/>
    <property type="project" value="UniProtKB-KW"/>
</dbReference>
<feature type="domain" description="HTH LytTR-type" evidence="1">
    <location>
        <begin position="18"/>
        <end position="124"/>
    </location>
</feature>
<dbReference type="EMBL" id="UGPG01000001">
    <property type="protein sequence ID" value="STY43689.1"/>
    <property type="molecule type" value="Genomic_DNA"/>
</dbReference>
<organism evidence="2 3">
    <name type="scientific">Listeria grayi</name>
    <name type="common">Listeria murrayi</name>
    <dbReference type="NCBI Taxonomy" id="1641"/>
    <lineage>
        <taxon>Bacteria</taxon>
        <taxon>Bacillati</taxon>
        <taxon>Bacillota</taxon>
        <taxon>Bacilli</taxon>
        <taxon>Bacillales</taxon>
        <taxon>Listeriaceae</taxon>
        <taxon>Listeria</taxon>
    </lineage>
</organism>
<evidence type="ECO:0000313" key="3">
    <source>
        <dbReference type="Proteomes" id="UP000254879"/>
    </source>
</evidence>
<dbReference type="InterPro" id="IPR007492">
    <property type="entry name" value="LytTR_DNA-bd_dom"/>
</dbReference>
<dbReference type="SMART" id="SM00850">
    <property type="entry name" value="LytTR"/>
    <property type="match status" value="1"/>
</dbReference>
<protein>
    <submittedName>
        <fullName evidence="2">LytTr DNA-binding domain</fullName>
    </submittedName>
</protein>
<evidence type="ECO:0000259" key="1">
    <source>
        <dbReference type="PROSITE" id="PS50930"/>
    </source>
</evidence>
<sequence length="124" mass="14105">MKRLSSRLSERELKHDHVSFSSGSAITTFMATEINYIQAMTGHRNHVIVKTINAEHIISMNLTQVKKAVPSKYFFTGLKSYVINLQNISGLFPQRKAILFKNQDTLSADPRTIKKSKSINPRWG</sequence>
<gene>
    <name evidence="2" type="ORF">NCTC10815_00990</name>
</gene>
<name>A0A378MBD6_LISGR</name>
<dbReference type="AlphaFoldDB" id="A0A378MBD6"/>
<dbReference type="Pfam" id="PF04397">
    <property type="entry name" value="LytTR"/>
    <property type="match status" value="1"/>
</dbReference>
<accession>A0A378MBD6</accession>
<dbReference type="RefSeq" id="WP_115345723.1">
    <property type="nucleotide sequence ID" value="NZ_UGPG01000001.1"/>
</dbReference>
<evidence type="ECO:0000313" key="2">
    <source>
        <dbReference type="EMBL" id="STY43689.1"/>
    </source>
</evidence>
<dbReference type="Gene3D" id="2.40.50.1020">
    <property type="entry name" value="LytTr DNA-binding domain"/>
    <property type="match status" value="1"/>
</dbReference>
<keyword evidence="2" id="KW-0238">DNA-binding</keyword>
<reference evidence="2 3" key="1">
    <citation type="submission" date="2018-06" db="EMBL/GenBank/DDBJ databases">
        <authorList>
            <consortium name="Pathogen Informatics"/>
            <person name="Doyle S."/>
        </authorList>
    </citation>
    <scope>NUCLEOTIDE SEQUENCE [LARGE SCALE GENOMIC DNA]</scope>
    <source>
        <strain evidence="3">NCTC 10815</strain>
    </source>
</reference>
<proteinExistence type="predicted"/>
<dbReference type="PROSITE" id="PS50930">
    <property type="entry name" value="HTH_LYTTR"/>
    <property type="match status" value="1"/>
</dbReference>
<dbReference type="Proteomes" id="UP000254879">
    <property type="component" value="Unassembled WGS sequence"/>
</dbReference>